<dbReference type="SFLD" id="SFLDS00003">
    <property type="entry name" value="Haloacid_Dehalogenase"/>
    <property type="match status" value="1"/>
</dbReference>
<dbReference type="Pfam" id="PF00702">
    <property type="entry name" value="Hydrolase"/>
    <property type="match status" value="1"/>
</dbReference>
<evidence type="ECO:0000256" key="8">
    <source>
        <dbReference type="SAM" id="Phobius"/>
    </source>
</evidence>
<dbReference type="PRINTS" id="PR00119">
    <property type="entry name" value="CATATPASE"/>
</dbReference>
<keyword evidence="6 8" id="KW-1133">Transmembrane helix</keyword>
<dbReference type="InterPro" id="IPR050510">
    <property type="entry name" value="Cation_transp_ATPase_P-type"/>
</dbReference>
<dbReference type="Gene3D" id="1.20.1110.10">
    <property type="entry name" value="Calcium-transporting ATPase, transmembrane domain"/>
    <property type="match status" value="1"/>
</dbReference>
<evidence type="ECO:0000259" key="9">
    <source>
        <dbReference type="Pfam" id="PF00689"/>
    </source>
</evidence>
<feature type="domain" description="Cation-transporting P-type ATPase C-terminal" evidence="9">
    <location>
        <begin position="507"/>
        <end position="673"/>
    </location>
</feature>
<feature type="transmembrane region" description="Helical" evidence="8">
    <location>
        <begin position="650"/>
        <end position="669"/>
    </location>
</feature>
<protein>
    <recommendedName>
        <fullName evidence="9">Cation-transporting P-type ATPase C-terminal domain-containing protein</fullName>
    </recommendedName>
</protein>
<evidence type="ECO:0000313" key="10">
    <source>
        <dbReference type="EMBL" id="OGG60306.1"/>
    </source>
</evidence>
<dbReference type="Gene3D" id="2.70.150.10">
    <property type="entry name" value="Calcium-transporting ATPase, cytoplasmic transduction domain A"/>
    <property type="match status" value="1"/>
</dbReference>
<evidence type="ECO:0000256" key="6">
    <source>
        <dbReference type="ARBA" id="ARBA00022989"/>
    </source>
</evidence>
<dbReference type="NCBIfam" id="TIGR01494">
    <property type="entry name" value="ATPase_P-type"/>
    <property type="match status" value="2"/>
</dbReference>
<keyword evidence="4" id="KW-0067">ATP-binding</keyword>
<reference evidence="10 11" key="1">
    <citation type="journal article" date="2016" name="Nat. Commun.">
        <title>Thousands of microbial genomes shed light on interconnected biogeochemical processes in an aquifer system.</title>
        <authorList>
            <person name="Anantharaman K."/>
            <person name="Brown C.T."/>
            <person name="Hug L.A."/>
            <person name="Sharon I."/>
            <person name="Castelle C.J."/>
            <person name="Probst A.J."/>
            <person name="Thomas B.C."/>
            <person name="Singh A."/>
            <person name="Wilkins M.J."/>
            <person name="Karaoz U."/>
            <person name="Brodie E.L."/>
            <person name="Williams K.H."/>
            <person name="Hubbard S.S."/>
            <person name="Banfield J.F."/>
        </authorList>
    </citation>
    <scope>NUCLEOTIDE SEQUENCE [LARGE SCALE GENOMIC DNA]</scope>
</reference>
<dbReference type="GO" id="GO:0006883">
    <property type="term" value="P:intracellular sodium ion homeostasis"/>
    <property type="evidence" value="ECO:0007669"/>
    <property type="project" value="TreeGrafter"/>
</dbReference>
<dbReference type="InterPro" id="IPR018303">
    <property type="entry name" value="ATPase_P-typ_P_site"/>
</dbReference>
<dbReference type="EMBL" id="MFLF01000008">
    <property type="protein sequence ID" value="OGG60306.1"/>
    <property type="molecule type" value="Genomic_DNA"/>
</dbReference>
<feature type="transmembrane region" description="Helical" evidence="8">
    <location>
        <begin position="50"/>
        <end position="73"/>
    </location>
</feature>
<accession>A0A1F6DG10</accession>
<proteinExistence type="predicted"/>
<evidence type="ECO:0000256" key="5">
    <source>
        <dbReference type="ARBA" id="ARBA00022967"/>
    </source>
</evidence>
<comment type="subcellular location">
    <subcellularLocation>
        <location evidence="1">Membrane</location>
        <topology evidence="1">Multi-pass membrane protein</topology>
    </subcellularLocation>
</comment>
<dbReference type="AlphaFoldDB" id="A0A1F6DG10"/>
<feature type="transmembrane region" description="Helical" evidence="8">
    <location>
        <begin position="584"/>
        <end position="603"/>
    </location>
</feature>
<name>A0A1F6DG10_9BACT</name>
<evidence type="ECO:0000256" key="4">
    <source>
        <dbReference type="ARBA" id="ARBA00022840"/>
    </source>
</evidence>
<dbReference type="Gene3D" id="3.40.1110.10">
    <property type="entry name" value="Calcium-transporting ATPase, cytoplasmic domain N"/>
    <property type="match status" value="1"/>
</dbReference>
<dbReference type="Gene3D" id="3.40.50.1000">
    <property type="entry name" value="HAD superfamily/HAD-like"/>
    <property type="match status" value="1"/>
</dbReference>
<dbReference type="SUPFAM" id="SSF81660">
    <property type="entry name" value="Metal cation-transporting ATPase, ATP-binding domain N"/>
    <property type="match status" value="1"/>
</dbReference>
<dbReference type="InterPro" id="IPR001757">
    <property type="entry name" value="P_typ_ATPase"/>
</dbReference>
<comment type="caution">
    <text evidence="10">The sequence shown here is derived from an EMBL/GenBank/DDBJ whole genome shotgun (WGS) entry which is preliminary data.</text>
</comment>
<dbReference type="GO" id="GO:0005391">
    <property type="term" value="F:P-type sodium:potassium-exchanging transporter activity"/>
    <property type="evidence" value="ECO:0007669"/>
    <property type="project" value="TreeGrafter"/>
</dbReference>
<dbReference type="InterPro" id="IPR023298">
    <property type="entry name" value="ATPase_P-typ_TM_dom_sf"/>
</dbReference>
<dbReference type="GO" id="GO:0016887">
    <property type="term" value="F:ATP hydrolysis activity"/>
    <property type="evidence" value="ECO:0007669"/>
    <property type="project" value="InterPro"/>
</dbReference>
<dbReference type="SFLD" id="SFLDG00002">
    <property type="entry name" value="C1.7:_P-type_atpase_like"/>
    <property type="match status" value="1"/>
</dbReference>
<dbReference type="InterPro" id="IPR044492">
    <property type="entry name" value="P_typ_ATPase_HD_dom"/>
</dbReference>
<feature type="transmembrane region" description="Helical" evidence="8">
    <location>
        <begin position="511"/>
        <end position="531"/>
    </location>
</feature>
<gene>
    <name evidence="10" type="ORF">A3C89_00950</name>
</gene>
<feature type="transmembrane region" description="Helical" evidence="8">
    <location>
        <begin position="482"/>
        <end position="505"/>
    </location>
</feature>
<dbReference type="InterPro" id="IPR036412">
    <property type="entry name" value="HAD-like_sf"/>
</dbReference>
<keyword evidence="2 8" id="KW-0812">Transmembrane</keyword>
<dbReference type="GO" id="GO:0036376">
    <property type="term" value="P:sodium ion export across plasma membrane"/>
    <property type="evidence" value="ECO:0007669"/>
    <property type="project" value="TreeGrafter"/>
</dbReference>
<feature type="transmembrane region" description="Helical" evidence="8">
    <location>
        <begin position="79"/>
        <end position="105"/>
    </location>
</feature>
<dbReference type="PANTHER" id="PTHR43294:SF20">
    <property type="entry name" value="P-TYPE ATPASE"/>
    <property type="match status" value="1"/>
</dbReference>
<evidence type="ECO:0000256" key="1">
    <source>
        <dbReference type="ARBA" id="ARBA00004141"/>
    </source>
</evidence>
<dbReference type="SUPFAM" id="SSF81665">
    <property type="entry name" value="Calcium ATPase, transmembrane domain M"/>
    <property type="match status" value="1"/>
</dbReference>
<dbReference type="PANTHER" id="PTHR43294">
    <property type="entry name" value="SODIUM/POTASSIUM-TRANSPORTING ATPASE SUBUNIT ALPHA"/>
    <property type="match status" value="1"/>
</dbReference>
<evidence type="ECO:0000313" key="11">
    <source>
        <dbReference type="Proteomes" id="UP000178794"/>
    </source>
</evidence>
<dbReference type="SUPFAM" id="SSF56784">
    <property type="entry name" value="HAD-like"/>
    <property type="match status" value="1"/>
</dbReference>
<sequence>MLYGGTFVSDGAVRAIVVATGMHTEFGAIARSVMTSGEEKTPLQRAMAQIGWYVTVITIVLVVLVYGIGIMRGLPPLEIFLIAVAIAVSAIPEALSPGVTAVLAVGVERIAKRKGIVRSLLAAETLGSATVIITDKTGTLTEGRMELVDAYTSLGLLAGHTPQAASHAEKQALIVLGLSNVSSLIENPEASAASWVVTGRPLEAGIVRAAAKVGLRHIPHMLLAVDPLKLFNARDKFSVARTEVSPHGSLAGIPTGMLEVALGAPDILLARSDMPAHERALAHKRIEELTYEGKRIIGLAVRRPEGSSREYAAYDGFTFAGLLVFYDPLRKGVGAAIQEITATGVRVIMATGDLPGTAHAIAKQLGWATEPAHVLVGSDVARMHDAELSDALAHAQVLARMTPDDKYRVITALQARGEVVAMLGDGVNDAPSIKRADVGVAIGSGTDVAKGVADLVLLRDDFHTVKAAIDEGKLILANIRKIFMYLMSNNFDELVLIAGAMLLGMQLPLTALQIIWVNFVTGSIPAVAYAFDKERATPRALRGHAVLSKDVIVLTFGFGMLTSIALLFMYTLLVKSAQFETATINSFMFLCFSTYTLALAYSIRNIHKPLGSYALFSNHVLNVGVLLGFAMLGLTVYLPPLQAVFNTVSLPLPWVLGAALWVAFNVYLVEVVKHYLIARE</sequence>
<dbReference type="GO" id="GO:0005886">
    <property type="term" value="C:plasma membrane"/>
    <property type="evidence" value="ECO:0007669"/>
    <property type="project" value="TreeGrafter"/>
</dbReference>
<dbReference type="GO" id="GO:0030007">
    <property type="term" value="P:intracellular potassium ion homeostasis"/>
    <property type="evidence" value="ECO:0007669"/>
    <property type="project" value="TreeGrafter"/>
</dbReference>
<dbReference type="PROSITE" id="PS00154">
    <property type="entry name" value="ATPASE_E1_E2"/>
    <property type="match status" value="1"/>
</dbReference>
<dbReference type="SFLD" id="SFLDF00027">
    <property type="entry name" value="p-type_atpase"/>
    <property type="match status" value="1"/>
</dbReference>
<dbReference type="Proteomes" id="UP000178794">
    <property type="component" value="Unassembled WGS sequence"/>
</dbReference>
<keyword evidence="7 8" id="KW-0472">Membrane</keyword>
<dbReference type="PRINTS" id="PR00120">
    <property type="entry name" value="HATPASE"/>
</dbReference>
<feature type="transmembrane region" description="Helical" evidence="8">
    <location>
        <begin position="551"/>
        <end position="572"/>
    </location>
</feature>
<dbReference type="GO" id="GO:1990573">
    <property type="term" value="P:potassium ion import across plasma membrane"/>
    <property type="evidence" value="ECO:0007669"/>
    <property type="project" value="TreeGrafter"/>
</dbReference>
<keyword evidence="5" id="KW-1278">Translocase</keyword>
<evidence type="ECO:0000256" key="7">
    <source>
        <dbReference type="ARBA" id="ARBA00023136"/>
    </source>
</evidence>
<dbReference type="STRING" id="1798492.A3C89_00950"/>
<dbReference type="InterPro" id="IPR023214">
    <property type="entry name" value="HAD_sf"/>
</dbReference>
<dbReference type="GO" id="GO:0005524">
    <property type="term" value="F:ATP binding"/>
    <property type="evidence" value="ECO:0007669"/>
    <property type="project" value="UniProtKB-KW"/>
</dbReference>
<keyword evidence="3" id="KW-0547">Nucleotide-binding</keyword>
<feature type="transmembrane region" description="Helical" evidence="8">
    <location>
        <begin position="615"/>
        <end position="638"/>
    </location>
</feature>
<dbReference type="InterPro" id="IPR023299">
    <property type="entry name" value="ATPase_P-typ_cyto_dom_N"/>
</dbReference>
<evidence type="ECO:0000256" key="3">
    <source>
        <dbReference type="ARBA" id="ARBA00022741"/>
    </source>
</evidence>
<dbReference type="InterPro" id="IPR006068">
    <property type="entry name" value="ATPase_P-typ_cation-transptr_C"/>
</dbReference>
<evidence type="ECO:0000256" key="2">
    <source>
        <dbReference type="ARBA" id="ARBA00022692"/>
    </source>
</evidence>
<organism evidence="10 11">
    <name type="scientific">Candidatus Kaiserbacteria bacterium RIFCSPHIGHO2_02_FULL_50_50</name>
    <dbReference type="NCBI Taxonomy" id="1798492"/>
    <lineage>
        <taxon>Bacteria</taxon>
        <taxon>Candidatus Kaiseribacteriota</taxon>
    </lineage>
</organism>
<dbReference type="Pfam" id="PF00689">
    <property type="entry name" value="Cation_ATPase_C"/>
    <property type="match status" value="1"/>
</dbReference>
<dbReference type="GO" id="GO:1902600">
    <property type="term" value="P:proton transmembrane transport"/>
    <property type="evidence" value="ECO:0007669"/>
    <property type="project" value="TreeGrafter"/>
</dbReference>